<sequence length="291" mass="30938">PCLCKKLGRASIGNDGGDRLSEIFVNRARNKGGEDGGGVTSIRLQSVVWSTPNCFRTNESSSLACLCRAMFSRMIQSTECTSASLSRASLIDTECWEVKLKSEDDSAARIELTFAWNASSRSFRLLAASSPTRDASPSLVSNGSSAASTHSARMFSVSLGTCLAASASGNGTDENSPSKQMRPRCLMDFTHRLMSSTRSANTNPCGMRILAASASMRISPASMVAVHRRRLRSSSHRSECGPAQSLGVLLAGILTQPVARSHDAVIALSLSTALRPSQRKCADCAGRAQIK</sequence>
<dbReference type="EMBL" id="CAVNYO010000032">
    <property type="protein sequence ID" value="CAK5263039.1"/>
    <property type="molecule type" value="Genomic_DNA"/>
</dbReference>
<accession>A0AAD2GSA2</accession>
<evidence type="ECO:0000313" key="2">
    <source>
        <dbReference type="Proteomes" id="UP001295794"/>
    </source>
</evidence>
<evidence type="ECO:0000313" key="1">
    <source>
        <dbReference type="EMBL" id="CAK5263039.1"/>
    </source>
</evidence>
<dbReference type="Proteomes" id="UP001295794">
    <property type="component" value="Unassembled WGS sequence"/>
</dbReference>
<comment type="caution">
    <text evidence="1">The sequence shown here is derived from an EMBL/GenBank/DDBJ whole genome shotgun (WGS) entry which is preliminary data.</text>
</comment>
<proteinExistence type="predicted"/>
<dbReference type="AlphaFoldDB" id="A0AAD2GSA2"/>
<keyword evidence="2" id="KW-1185">Reference proteome</keyword>
<reference evidence="1" key="1">
    <citation type="submission" date="2023-11" db="EMBL/GenBank/DDBJ databases">
        <authorList>
            <person name="De Vega J J."/>
            <person name="De Vega J J."/>
        </authorList>
    </citation>
    <scope>NUCLEOTIDE SEQUENCE</scope>
</reference>
<gene>
    <name evidence="1" type="ORF">MYCIT1_LOCUS2222</name>
</gene>
<organism evidence="1 2">
    <name type="scientific">Mycena citricolor</name>
    <dbReference type="NCBI Taxonomy" id="2018698"/>
    <lineage>
        <taxon>Eukaryota</taxon>
        <taxon>Fungi</taxon>
        <taxon>Dikarya</taxon>
        <taxon>Basidiomycota</taxon>
        <taxon>Agaricomycotina</taxon>
        <taxon>Agaricomycetes</taxon>
        <taxon>Agaricomycetidae</taxon>
        <taxon>Agaricales</taxon>
        <taxon>Marasmiineae</taxon>
        <taxon>Mycenaceae</taxon>
        <taxon>Mycena</taxon>
    </lineage>
</organism>
<name>A0AAD2GSA2_9AGAR</name>
<feature type="non-terminal residue" evidence="1">
    <location>
        <position position="1"/>
    </location>
</feature>
<protein>
    <submittedName>
        <fullName evidence="1">Uncharacterized protein</fullName>
    </submittedName>
</protein>